<evidence type="ECO:0000313" key="10">
    <source>
        <dbReference type="Proteomes" id="UP000074561"/>
    </source>
</evidence>
<dbReference type="Gene3D" id="2.40.50.100">
    <property type="match status" value="1"/>
</dbReference>
<dbReference type="PANTHER" id="PTHR30158:SF3">
    <property type="entry name" value="MULTIDRUG EFFLUX PUMP SUBUNIT ACRA-RELATED"/>
    <property type="match status" value="1"/>
</dbReference>
<dbReference type="PATRIC" id="fig|279113.9.peg.965"/>
<dbReference type="InterPro" id="IPR058627">
    <property type="entry name" value="MdtA-like_C"/>
</dbReference>
<reference evidence="9 10" key="1">
    <citation type="submission" date="2015-11" db="EMBL/GenBank/DDBJ databases">
        <title>Exploring the genomic traits of fungus-feeding bacterial genus Collimonas.</title>
        <authorList>
            <person name="Song C."/>
            <person name="Schmidt R."/>
            <person name="de Jager V."/>
            <person name="Krzyzanowska D."/>
            <person name="Jongedijk E."/>
            <person name="Cankar K."/>
            <person name="Beekwilder J."/>
            <person name="van Veen A."/>
            <person name="de Boer W."/>
            <person name="van Veen J.A."/>
            <person name="Garbeva P."/>
        </authorList>
    </citation>
    <scope>NUCLEOTIDE SEQUENCE [LARGE SCALE GENOMIC DNA]</scope>
    <source>
        <strain evidence="9 10">Ter91</strain>
    </source>
</reference>
<feature type="domain" description="Multidrug resistance protein MdtA-like C-terminal permuted SH3" evidence="8">
    <location>
        <begin position="307"/>
        <end position="367"/>
    </location>
</feature>
<comment type="subcellular location">
    <subcellularLocation>
        <location evidence="1">Cell envelope</location>
    </subcellularLocation>
</comment>
<feature type="domain" description="Multidrug resistance protein MdtA-like beta-barrel" evidence="7">
    <location>
        <begin position="212"/>
        <end position="301"/>
    </location>
</feature>
<protein>
    <submittedName>
        <fullName evidence="9">Acriflavine resistance protein A</fullName>
    </submittedName>
</protein>
<dbReference type="EMBL" id="CP013234">
    <property type="protein sequence ID" value="AMP03357.1"/>
    <property type="molecule type" value="Genomic_DNA"/>
</dbReference>
<dbReference type="OrthoDB" id="9783047at2"/>
<dbReference type="Pfam" id="PF25967">
    <property type="entry name" value="RND-MFP_C"/>
    <property type="match status" value="1"/>
</dbReference>
<accession>A0A127Q006</accession>
<dbReference type="Pfam" id="PF25944">
    <property type="entry name" value="Beta-barrel_RND"/>
    <property type="match status" value="1"/>
</dbReference>
<evidence type="ECO:0000256" key="4">
    <source>
        <dbReference type="SAM" id="SignalP"/>
    </source>
</evidence>
<feature type="domain" description="Multidrug resistance protein MdtA-like alpha-helical hairpin" evidence="5">
    <location>
        <begin position="105"/>
        <end position="175"/>
    </location>
</feature>
<evidence type="ECO:0000256" key="1">
    <source>
        <dbReference type="ARBA" id="ARBA00004196"/>
    </source>
</evidence>
<dbReference type="InterPro" id="IPR006143">
    <property type="entry name" value="RND_pump_MFP"/>
</dbReference>
<evidence type="ECO:0000259" key="7">
    <source>
        <dbReference type="Pfam" id="PF25944"/>
    </source>
</evidence>
<feature type="chain" id="PRO_5007277348" evidence="4">
    <location>
        <begin position="25"/>
        <end position="404"/>
    </location>
</feature>
<dbReference type="InterPro" id="IPR058626">
    <property type="entry name" value="MdtA-like_b-barrel"/>
</dbReference>
<dbReference type="Pfam" id="PF25876">
    <property type="entry name" value="HH_MFP_RND"/>
    <property type="match status" value="1"/>
</dbReference>
<feature type="region of interest" description="Disordered" evidence="3">
    <location>
        <begin position="381"/>
        <end position="404"/>
    </location>
</feature>
<gene>
    <name evidence="9" type="primary">acrA</name>
    <name evidence="9" type="ORF">CPter91_0969</name>
</gene>
<evidence type="ECO:0000259" key="6">
    <source>
        <dbReference type="Pfam" id="PF25917"/>
    </source>
</evidence>
<dbReference type="Gene3D" id="2.40.30.170">
    <property type="match status" value="1"/>
</dbReference>
<dbReference type="GO" id="GO:0022857">
    <property type="term" value="F:transmembrane transporter activity"/>
    <property type="evidence" value="ECO:0007669"/>
    <property type="project" value="InterPro"/>
</dbReference>
<dbReference type="InterPro" id="IPR058624">
    <property type="entry name" value="MdtA-like_HH"/>
</dbReference>
<dbReference type="Pfam" id="PF25917">
    <property type="entry name" value="BSH_RND"/>
    <property type="match status" value="1"/>
</dbReference>
<dbReference type="PANTHER" id="PTHR30158">
    <property type="entry name" value="ACRA/E-RELATED COMPONENT OF DRUG EFFLUX TRANSPORTER"/>
    <property type="match status" value="1"/>
</dbReference>
<comment type="similarity">
    <text evidence="2">Belongs to the membrane fusion protein (MFP) (TC 8.A.1) family.</text>
</comment>
<dbReference type="GO" id="GO:0005886">
    <property type="term" value="C:plasma membrane"/>
    <property type="evidence" value="ECO:0007669"/>
    <property type="project" value="UniProtKB-SubCell"/>
</dbReference>
<sequence>MNSVSSISRLTRITLAVAVLSAVAACGKKPDAQGAPPPAGVSIVTIAPERLALTTELPGRLEATRIAQIGARAAGIVLKRTFREGSDVKAGQTLYLIDPAPLRATYDSAQAALAKAEANLTTATLKAQRYKPLVDVNAVSKQDYDDTVAAQKQAAADVASAKAARETASLNLGYATVTSPISGRIGKALVTEGALVGQGEVTQLATVQQIDPIYVNLTQSSTDILKLQEAMRNGQLQNAGQGQAKVTLETEDGHAYPQSGKLLFSDLTVDPNTGSVTLRAEFPNPDHSLLPGMYVRAKLEQAVNASALTVPQQAVQRDLNGASVFLVGADNKVSVQPVKADTAQGDKWIVTEGLKAGDKVIVDGLQKVKPGAVVNPAPWQPAAAKAATAAAPAAPQADSTSKAK</sequence>
<dbReference type="KEGG" id="cpra:CPter91_0969"/>
<dbReference type="RefSeq" id="WP_061937498.1">
    <property type="nucleotide sequence ID" value="NZ_CP013234.1"/>
</dbReference>
<keyword evidence="4" id="KW-0732">Signal</keyword>
<evidence type="ECO:0000256" key="3">
    <source>
        <dbReference type="SAM" id="MobiDB-lite"/>
    </source>
</evidence>
<dbReference type="SUPFAM" id="SSF111369">
    <property type="entry name" value="HlyD-like secretion proteins"/>
    <property type="match status" value="1"/>
</dbReference>
<evidence type="ECO:0000256" key="2">
    <source>
        <dbReference type="ARBA" id="ARBA00009477"/>
    </source>
</evidence>
<proteinExistence type="inferred from homology"/>
<feature type="signal peptide" evidence="4">
    <location>
        <begin position="1"/>
        <end position="24"/>
    </location>
</feature>
<dbReference type="Gene3D" id="1.10.287.470">
    <property type="entry name" value="Helix hairpin bin"/>
    <property type="match status" value="1"/>
</dbReference>
<dbReference type="FunFam" id="2.40.420.20:FF:000001">
    <property type="entry name" value="Efflux RND transporter periplasmic adaptor subunit"/>
    <property type="match status" value="1"/>
</dbReference>
<dbReference type="GO" id="GO:0046677">
    <property type="term" value="P:response to antibiotic"/>
    <property type="evidence" value="ECO:0007669"/>
    <property type="project" value="TreeGrafter"/>
</dbReference>
<organism evidence="9 10">
    <name type="scientific">Collimonas pratensis</name>
    <dbReference type="NCBI Taxonomy" id="279113"/>
    <lineage>
        <taxon>Bacteria</taxon>
        <taxon>Pseudomonadati</taxon>
        <taxon>Pseudomonadota</taxon>
        <taxon>Betaproteobacteria</taxon>
        <taxon>Burkholderiales</taxon>
        <taxon>Oxalobacteraceae</taxon>
        <taxon>Collimonas</taxon>
    </lineage>
</organism>
<name>A0A127Q006_9BURK</name>
<dbReference type="AlphaFoldDB" id="A0A127Q006"/>
<dbReference type="NCBIfam" id="TIGR01730">
    <property type="entry name" value="RND_mfp"/>
    <property type="match status" value="1"/>
</dbReference>
<dbReference type="Proteomes" id="UP000074561">
    <property type="component" value="Chromosome"/>
</dbReference>
<evidence type="ECO:0000259" key="8">
    <source>
        <dbReference type="Pfam" id="PF25967"/>
    </source>
</evidence>
<feature type="compositionally biased region" description="Low complexity" evidence="3">
    <location>
        <begin position="381"/>
        <end position="397"/>
    </location>
</feature>
<feature type="domain" description="Multidrug resistance protein MdtA-like barrel-sandwich hybrid" evidence="6">
    <location>
        <begin position="65"/>
        <end position="208"/>
    </location>
</feature>
<evidence type="ECO:0000313" key="9">
    <source>
        <dbReference type="EMBL" id="AMP03357.1"/>
    </source>
</evidence>
<dbReference type="Gene3D" id="2.40.420.20">
    <property type="match status" value="1"/>
</dbReference>
<dbReference type="InterPro" id="IPR058625">
    <property type="entry name" value="MdtA-like_BSH"/>
</dbReference>
<evidence type="ECO:0000259" key="5">
    <source>
        <dbReference type="Pfam" id="PF25876"/>
    </source>
</evidence>
<dbReference type="STRING" id="279113.CPter91_0969"/>